<keyword evidence="4" id="KW-1185">Reference proteome</keyword>
<feature type="region of interest" description="Disordered" evidence="1">
    <location>
        <begin position="1"/>
        <end position="45"/>
    </location>
</feature>
<feature type="region of interest" description="Disordered" evidence="1">
    <location>
        <begin position="124"/>
        <end position="145"/>
    </location>
</feature>
<dbReference type="InterPro" id="IPR056649">
    <property type="entry name" value="DUF7747"/>
</dbReference>
<dbReference type="AlphaFoldDB" id="A0A8R1I5Y3"/>
<feature type="compositionally biased region" description="Acidic residues" evidence="1">
    <location>
        <begin position="194"/>
        <end position="210"/>
    </location>
</feature>
<feature type="domain" description="DUF7747" evidence="2">
    <location>
        <begin position="295"/>
        <end position="461"/>
    </location>
</feature>
<dbReference type="Pfam" id="PF24927">
    <property type="entry name" value="DUF7747"/>
    <property type="match status" value="2"/>
</dbReference>
<evidence type="ECO:0000256" key="1">
    <source>
        <dbReference type="SAM" id="MobiDB-lite"/>
    </source>
</evidence>
<protein>
    <recommendedName>
        <fullName evidence="2">DUF7747 domain-containing protein</fullName>
    </recommendedName>
</protein>
<dbReference type="PANTHER" id="PTHR31824:SF2">
    <property type="entry name" value="OTU DOMAIN-CONTAINING PROTEIN"/>
    <property type="match status" value="1"/>
</dbReference>
<reference evidence="3" key="2">
    <citation type="submission" date="2022-06" db="UniProtKB">
        <authorList>
            <consortium name="EnsemblMetazoa"/>
        </authorList>
    </citation>
    <scope>IDENTIFICATION</scope>
    <source>
        <strain evidence="3">DF5081</strain>
    </source>
</reference>
<feature type="region of interest" description="Disordered" evidence="1">
    <location>
        <begin position="164"/>
        <end position="269"/>
    </location>
</feature>
<dbReference type="EnsemblMetazoa" id="CJA15999.1">
    <property type="protein sequence ID" value="CJA15999.1"/>
    <property type="gene ID" value="WBGene00135203"/>
</dbReference>
<sequence>MSDATDPPESADAGDKEKIQPVQPEQAIETGEVSEPCVPLPVPLPADQVDQEIDVISVPTKVVDVAINSEPSLSTPVRPRRNARKSVLYNNSEYELQMPGVPKEEEIEGAIKRAGRVSEGVVARGAKKRKAAPHLEEMEHDQDPLATTEQIFADDSVLHVGAETEIPHHHDDEGPPVLTTMPYDENPRIHIAGEDDTEDLTAFPDEDDDFLNGQPPNLEAMPVKRRGRPRQQQKRVERAPPPEPERSGTELDVSVEEDAEKKEEKQRTTAQRLFRVAGERVVSKTLADRTFNLKLFEDEVEMTENGDPYATVISGCLSYLLRKERVIELLTDESEVQMIRDGGWMLDKPPRLPPLVQHKVCFAFYVDGSKIGAIKEVSNDDLKPWSSPGENFGDPVIKPNVRRHPVARIDGRLQPVKGDPRLAELHLTEYSAWLPRLLRLRKKIFYLSREGQIYGNILILYDYTCPGETPNVMNLPHGNDYLRSAMINAQADADMSMEDDATIPFEDEFVNGPRGGTFLRVKGSKLGWAQNKKLLLRYLINEPSLLDGTEALNRRVPYMPPLISTVGVFVYFVPASFASNQIHHCGDGLSPWTVNRESQNEAPSPRVRSTRRGVVQDENGQYKMVRESGWTLNTVCLVETMSVLARCPRLRKRDFKCRRA</sequence>
<name>A0A8R1I5Y3_CAEJA</name>
<evidence type="ECO:0000259" key="2">
    <source>
        <dbReference type="Pfam" id="PF24927"/>
    </source>
</evidence>
<proteinExistence type="predicted"/>
<dbReference type="PANTHER" id="PTHR31824">
    <property type="entry name" value="PROTEIN CBG17809"/>
    <property type="match status" value="1"/>
</dbReference>
<feature type="domain" description="DUF7747" evidence="2">
    <location>
        <begin position="504"/>
        <end position="653"/>
    </location>
</feature>
<reference evidence="4" key="1">
    <citation type="submission" date="2010-08" db="EMBL/GenBank/DDBJ databases">
        <authorList>
            <consortium name="Caenorhabditis japonica Sequencing Consortium"/>
            <person name="Wilson R.K."/>
        </authorList>
    </citation>
    <scope>NUCLEOTIDE SEQUENCE [LARGE SCALE GENOMIC DNA]</scope>
    <source>
        <strain evidence="4">DF5081</strain>
    </source>
</reference>
<accession>A0A8R1I5Y3</accession>
<feature type="compositionally biased region" description="Basic and acidic residues" evidence="1">
    <location>
        <begin position="234"/>
        <end position="249"/>
    </location>
</feature>
<feature type="compositionally biased region" description="Basic and acidic residues" evidence="1">
    <location>
        <begin position="133"/>
        <end position="143"/>
    </location>
</feature>
<evidence type="ECO:0000313" key="3">
    <source>
        <dbReference type="EnsemblMetazoa" id="CJA15999.1"/>
    </source>
</evidence>
<dbReference type="Proteomes" id="UP000005237">
    <property type="component" value="Unassembled WGS sequence"/>
</dbReference>
<feature type="compositionally biased region" description="Basic residues" evidence="1">
    <location>
        <begin position="223"/>
        <end position="233"/>
    </location>
</feature>
<evidence type="ECO:0000313" key="4">
    <source>
        <dbReference type="Proteomes" id="UP000005237"/>
    </source>
</evidence>
<organism evidence="3 4">
    <name type="scientific">Caenorhabditis japonica</name>
    <dbReference type="NCBI Taxonomy" id="281687"/>
    <lineage>
        <taxon>Eukaryota</taxon>
        <taxon>Metazoa</taxon>
        <taxon>Ecdysozoa</taxon>
        <taxon>Nematoda</taxon>
        <taxon>Chromadorea</taxon>
        <taxon>Rhabditida</taxon>
        <taxon>Rhabditina</taxon>
        <taxon>Rhabditomorpha</taxon>
        <taxon>Rhabditoidea</taxon>
        <taxon>Rhabditidae</taxon>
        <taxon>Peloderinae</taxon>
        <taxon>Caenorhabditis</taxon>
    </lineage>
</organism>